<comment type="similarity">
    <text evidence="1">Belongs to the Fur family.</text>
</comment>
<organism evidence="9 10">
    <name type="scientific">Pelotomaculum thermopropionicum (strain DSM 13744 / JCM 10971 / SI)</name>
    <dbReference type="NCBI Taxonomy" id="370438"/>
    <lineage>
        <taxon>Bacteria</taxon>
        <taxon>Bacillati</taxon>
        <taxon>Bacillota</taxon>
        <taxon>Clostridia</taxon>
        <taxon>Eubacteriales</taxon>
        <taxon>Desulfotomaculaceae</taxon>
        <taxon>Pelotomaculum</taxon>
    </lineage>
</organism>
<evidence type="ECO:0000256" key="5">
    <source>
        <dbReference type="ARBA" id="ARBA00023125"/>
    </source>
</evidence>
<dbReference type="Gene3D" id="1.10.10.10">
    <property type="entry name" value="Winged helix-like DNA-binding domain superfamily/Winged helix DNA-binding domain"/>
    <property type="match status" value="1"/>
</dbReference>
<keyword evidence="7" id="KW-0479">Metal-binding</keyword>
<dbReference type="STRING" id="370438.PTH_1383"/>
<sequence length="159" mass="18395">MKGSQVLERLRKSGYKITPQRQEILNALLGSGINIPQSAEEIHKKVIEKYPHISLDTVYRNLQVLTDLEIVSKLNLQDGKNRYELNYGEHHHHLICLKCGAAEAIEFCPFKSVDIKKIEEEKKFEIRRHSFELFGYCKICRHQPEGTEPGTFEGTDDQE</sequence>
<dbReference type="InterPro" id="IPR043135">
    <property type="entry name" value="Fur_C"/>
</dbReference>
<evidence type="ECO:0000256" key="8">
    <source>
        <dbReference type="PIRSR" id="PIRSR602481-2"/>
    </source>
</evidence>
<dbReference type="PANTHER" id="PTHR33202">
    <property type="entry name" value="ZINC UPTAKE REGULATION PROTEIN"/>
    <property type="match status" value="1"/>
</dbReference>
<dbReference type="GO" id="GO:0003700">
    <property type="term" value="F:DNA-binding transcription factor activity"/>
    <property type="evidence" value="ECO:0007669"/>
    <property type="project" value="InterPro"/>
</dbReference>
<keyword evidence="2" id="KW-0678">Repressor</keyword>
<keyword evidence="5" id="KW-0238">DNA-binding</keyword>
<evidence type="ECO:0000256" key="6">
    <source>
        <dbReference type="ARBA" id="ARBA00023163"/>
    </source>
</evidence>
<proteinExistence type="inferred from homology"/>
<evidence type="ECO:0000256" key="1">
    <source>
        <dbReference type="ARBA" id="ARBA00007957"/>
    </source>
</evidence>
<dbReference type="HOGENOM" id="CLU_096072_3_1_9"/>
<feature type="binding site" evidence="7">
    <location>
        <position position="140"/>
    </location>
    <ligand>
        <name>Zn(2+)</name>
        <dbReference type="ChEBI" id="CHEBI:29105"/>
    </ligand>
</feature>
<keyword evidence="6" id="KW-0804">Transcription</keyword>
<dbReference type="Proteomes" id="UP000006556">
    <property type="component" value="Chromosome"/>
</dbReference>
<dbReference type="GO" id="GO:0045892">
    <property type="term" value="P:negative regulation of DNA-templated transcription"/>
    <property type="evidence" value="ECO:0007669"/>
    <property type="project" value="TreeGrafter"/>
</dbReference>
<dbReference type="EMBL" id="AP009389">
    <property type="protein sequence ID" value="BAF59564.1"/>
    <property type="molecule type" value="Genomic_DNA"/>
</dbReference>
<dbReference type="AlphaFoldDB" id="A5D2H9"/>
<dbReference type="SUPFAM" id="SSF46785">
    <property type="entry name" value="Winged helix' DNA-binding domain"/>
    <property type="match status" value="1"/>
</dbReference>
<feature type="binding site" evidence="8">
    <location>
        <position position="129"/>
    </location>
    <ligand>
        <name>Fe cation</name>
        <dbReference type="ChEBI" id="CHEBI:24875"/>
    </ligand>
</feature>
<keyword evidence="8" id="KW-0408">Iron</keyword>
<dbReference type="InterPro" id="IPR036390">
    <property type="entry name" value="WH_DNA-bd_sf"/>
</dbReference>
<accession>A5D2H9</accession>
<feature type="binding site" evidence="7">
    <location>
        <position position="137"/>
    </location>
    <ligand>
        <name>Zn(2+)</name>
        <dbReference type="ChEBI" id="CHEBI:29105"/>
    </ligand>
</feature>
<dbReference type="PANTHER" id="PTHR33202:SF7">
    <property type="entry name" value="FERRIC UPTAKE REGULATION PROTEIN"/>
    <property type="match status" value="1"/>
</dbReference>
<dbReference type="KEGG" id="pth:PTH_1383"/>
<comment type="cofactor">
    <cofactor evidence="8">
        <name>Mn(2+)</name>
        <dbReference type="ChEBI" id="CHEBI:29035"/>
    </cofactor>
    <cofactor evidence="8">
        <name>Fe(2+)</name>
        <dbReference type="ChEBI" id="CHEBI:29033"/>
    </cofactor>
    <text evidence="8">Binds 1 Mn(2+) or Fe(2+) ion per subunit.</text>
</comment>
<dbReference type="Gene3D" id="3.30.1490.190">
    <property type="match status" value="1"/>
</dbReference>
<evidence type="ECO:0000256" key="3">
    <source>
        <dbReference type="ARBA" id="ARBA00022833"/>
    </source>
</evidence>
<dbReference type="InterPro" id="IPR036388">
    <property type="entry name" value="WH-like_DNA-bd_sf"/>
</dbReference>
<dbReference type="CDD" id="cd07153">
    <property type="entry name" value="Fur_like"/>
    <property type="match status" value="1"/>
</dbReference>
<dbReference type="eggNOG" id="COG0735">
    <property type="taxonomic scope" value="Bacteria"/>
</dbReference>
<name>A5D2H9_PELTS</name>
<feature type="binding site" evidence="8">
    <location>
        <position position="90"/>
    </location>
    <ligand>
        <name>Fe cation</name>
        <dbReference type="ChEBI" id="CHEBI:24875"/>
    </ligand>
</feature>
<evidence type="ECO:0000256" key="7">
    <source>
        <dbReference type="PIRSR" id="PIRSR602481-1"/>
    </source>
</evidence>
<evidence type="ECO:0000313" key="10">
    <source>
        <dbReference type="Proteomes" id="UP000006556"/>
    </source>
</evidence>
<feature type="binding site" evidence="7">
    <location>
        <position position="96"/>
    </location>
    <ligand>
        <name>Zn(2+)</name>
        <dbReference type="ChEBI" id="CHEBI:29105"/>
    </ligand>
</feature>
<evidence type="ECO:0000256" key="2">
    <source>
        <dbReference type="ARBA" id="ARBA00022491"/>
    </source>
</evidence>
<keyword evidence="10" id="KW-1185">Reference proteome</keyword>
<keyword evidence="3 7" id="KW-0862">Zinc</keyword>
<evidence type="ECO:0000313" key="9">
    <source>
        <dbReference type="EMBL" id="BAF59564.1"/>
    </source>
</evidence>
<dbReference type="InterPro" id="IPR002481">
    <property type="entry name" value="FUR"/>
</dbReference>
<evidence type="ECO:0000256" key="4">
    <source>
        <dbReference type="ARBA" id="ARBA00023015"/>
    </source>
</evidence>
<gene>
    <name evidence="9" type="primary">Fur</name>
    <name evidence="9" type="ordered locus">PTH_1383</name>
</gene>
<dbReference type="GO" id="GO:1900376">
    <property type="term" value="P:regulation of secondary metabolite biosynthetic process"/>
    <property type="evidence" value="ECO:0007669"/>
    <property type="project" value="TreeGrafter"/>
</dbReference>
<keyword evidence="4" id="KW-0805">Transcription regulation</keyword>
<comment type="cofactor">
    <cofactor evidence="7">
        <name>Zn(2+)</name>
        <dbReference type="ChEBI" id="CHEBI:29105"/>
    </cofactor>
    <text evidence="7">Binds 1 zinc ion per subunit.</text>
</comment>
<dbReference type="Pfam" id="PF01475">
    <property type="entry name" value="FUR"/>
    <property type="match status" value="1"/>
</dbReference>
<dbReference type="GO" id="GO:0008270">
    <property type="term" value="F:zinc ion binding"/>
    <property type="evidence" value="ECO:0007669"/>
    <property type="project" value="TreeGrafter"/>
</dbReference>
<feature type="binding site" evidence="7">
    <location>
        <position position="99"/>
    </location>
    <ligand>
        <name>Zn(2+)</name>
        <dbReference type="ChEBI" id="CHEBI:29105"/>
    </ligand>
</feature>
<reference evidence="10" key="1">
    <citation type="journal article" date="2008" name="Genome Res.">
        <title>The genome of Pelotomaculum thermopropionicum reveals niche-associated evolution in anaerobic microbiota.</title>
        <authorList>
            <person name="Kosaka T."/>
            <person name="Kato S."/>
            <person name="Shimoyama T."/>
            <person name="Ishii S."/>
            <person name="Abe T."/>
            <person name="Watanabe K."/>
        </authorList>
    </citation>
    <scope>NUCLEOTIDE SEQUENCE [LARGE SCALE GENOMIC DNA]</scope>
    <source>
        <strain evidence="10">DSM 13744 / JCM 10971 / SI</strain>
    </source>
</reference>
<protein>
    <submittedName>
        <fullName evidence="9">Fe2+/Zn2+ uptake regulation proteins</fullName>
    </submittedName>
</protein>
<dbReference type="GO" id="GO:0000976">
    <property type="term" value="F:transcription cis-regulatory region binding"/>
    <property type="evidence" value="ECO:0007669"/>
    <property type="project" value="TreeGrafter"/>
</dbReference>